<keyword evidence="4" id="KW-0862">Zinc</keyword>
<dbReference type="RefSeq" id="WP_277413230.1">
    <property type="nucleotide sequence ID" value="NZ_CP114203.1"/>
</dbReference>
<keyword evidence="3" id="KW-0378">Hydrolase</keyword>
<comment type="similarity">
    <text evidence="1">Belongs to the cytidine and deoxycytidylate deaminase family.</text>
</comment>
<keyword evidence="2" id="KW-0479">Metal-binding</keyword>
<sequence length="120" mass="12667">MVDACRQTLRHSDPDRVTVAAAVLARDGRIFSAVHVRSRNCSHCSVCAEAVAIGMALTAGAVNLAAATAVMRDGNNLSITSPCGGCRELLRDQRVAHVVVFQAEDGSLTTARPAELLPWP</sequence>
<dbReference type="EMBL" id="CP114203">
    <property type="protein sequence ID" value="WAU09541.1"/>
    <property type="molecule type" value="Genomic_DNA"/>
</dbReference>
<dbReference type="PROSITE" id="PS51747">
    <property type="entry name" value="CYT_DCMP_DEAMINASES_2"/>
    <property type="match status" value="1"/>
</dbReference>
<organism evidence="6 7">
    <name type="scientific">Streptomyces nigrescens</name>
    <dbReference type="NCBI Taxonomy" id="1920"/>
    <lineage>
        <taxon>Bacteria</taxon>
        <taxon>Bacillati</taxon>
        <taxon>Actinomycetota</taxon>
        <taxon>Actinomycetes</taxon>
        <taxon>Kitasatosporales</taxon>
        <taxon>Streptomycetaceae</taxon>
        <taxon>Streptomyces</taxon>
    </lineage>
</organism>
<evidence type="ECO:0000256" key="2">
    <source>
        <dbReference type="ARBA" id="ARBA00022723"/>
    </source>
</evidence>
<protein>
    <recommendedName>
        <fullName evidence="5">CMP/dCMP-type deaminase domain-containing protein</fullName>
    </recommendedName>
</protein>
<dbReference type="Proteomes" id="UP001210169">
    <property type="component" value="Chromosome"/>
</dbReference>
<evidence type="ECO:0000313" key="6">
    <source>
        <dbReference type="EMBL" id="WAU09541.1"/>
    </source>
</evidence>
<dbReference type="CDD" id="cd01283">
    <property type="entry name" value="cytidine_deaminase"/>
    <property type="match status" value="1"/>
</dbReference>
<evidence type="ECO:0000313" key="7">
    <source>
        <dbReference type="Proteomes" id="UP001210169"/>
    </source>
</evidence>
<dbReference type="SUPFAM" id="SSF53927">
    <property type="entry name" value="Cytidine deaminase-like"/>
    <property type="match status" value="1"/>
</dbReference>
<dbReference type="PANTHER" id="PTHR11644:SF2">
    <property type="entry name" value="CYTIDINE DEAMINASE"/>
    <property type="match status" value="1"/>
</dbReference>
<name>A0ABY7JDW7_STRNI</name>
<dbReference type="InterPro" id="IPR050202">
    <property type="entry name" value="Cyt/Deoxycyt_deaminase"/>
</dbReference>
<dbReference type="GeneID" id="301331393"/>
<dbReference type="Gene3D" id="3.40.140.10">
    <property type="entry name" value="Cytidine Deaminase, domain 2"/>
    <property type="match status" value="1"/>
</dbReference>
<evidence type="ECO:0000259" key="5">
    <source>
        <dbReference type="PROSITE" id="PS51747"/>
    </source>
</evidence>
<feature type="domain" description="CMP/dCMP-type deaminase" evidence="5">
    <location>
        <begin position="1"/>
        <end position="120"/>
    </location>
</feature>
<keyword evidence="7" id="KW-1185">Reference proteome</keyword>
<accession>A0ABY7JDW7</accession>
<dbReference type="PROSITE" id="PS00903">
    <property type="entry name" value="CYT_DCMP_DEAMINASES_1"/>
    <property type="match status" value="1"/>
</dbReference>
<evidence type="ECO:0000256" key="3">
    <source>
        <dbReference type="ARBA" id="ARBA00022801"/>
    </source>
</evidence>
<reference evidence="6 7" key="1">
    <citation type="submission" date="2022-12" db="EMBL/GenBank/DDBJ databases">
        <authorList>
            <person name="Ruckert C."/>
            <person name="Busche T."/>
            <person name="Kalinowski J."/>
            <person name="Wittmann C."/>
        </authorList>
    </citation>
    <scope>NUCLEOTIDE SEQUENCE [LARGE SCALE GENOMIC DNA]</scope>
    <source>
        <strain evidence="6 7">DSM 40276</strain>
    </source>
</reference>
<dbReference type="InterPro" id="IPR016193">
    <property type="entry name" value="Cytidine_deaminase-like"/>
</dbReference>
<evidence type="ECO:0000256" key="1">
    <source>
        <dbReference type="ARBA" id="ARBA00006576"/>
    </source>
</evidence>
<gene>
    <name evidence="6" type="ORF">STRNI_002213</name>
</gene>
<dbReference type="InterPro" id="IPR002125">
    <property type="entry name" value="CMP_dCMP_dom"/>
</dbReference>
<dbReference type="InterPro" id="IPR016192">
    <property type="entry name" value="APOBEC/CMP_deaminase_Zn-bd"/>
</dbReference>
<dbReference type="Pfam" id="PF00383">
    <property type="entry name" value="dCMP_cyt_deam_1"/>
    <property type="match status" value="1"/>
</dbReference>
<proteinExistence type="inferred from homology"/>
<dbReference type="PANTHER" id="PTHR11644">
    <property type="entry name" value="CYTIDINE DEAMINASE"/>
    <property type="match status" value="1"/>
</dbReference>
<evidence type="ECO:0000256" key="4">
    <source>
        <dbReference type="ARBA" id="ARBA00022833"/>
    </source>
</evidence>